<keyword evidence="6 8" id="KW-0472">Membrane</keyword>
<dbReference type="EMBL" id="CAKXAJ010025557">
    <property type="protein sequence ID" value="CAH2240910.1"/>
    <property type="molecule type" value="Genomic_DNA"/>
</dbReference>
<organism evidence="10 11">
    <name type="scientific">Pararge aegeria aegeria</name>
    <dbReference type="NCBI Taxonomy" id="348720"/>
    <lineage>
        <taxon>Eukaryota</taxon>
        <taxon>Metazoa</taxon>
        <taxon>Ecdysozoa</taxon>
        <taxon>Arthropoda</taxon>
        <taxon>Hexapoda</taxon>
        <taxon>Insecta</taxon>
        <taxon>Pterygota</taxon>
        <taxon>Neoptera</taxon>
        <taxon>Endopterygota</taxon>
        <taxon>Lepidoptera</taxon>
        <taxon>Glossata</taxon>
        <taxon>Ditrysia</taxon>
        <taxon>Papilionoidea</taxon>
        <taxon>Nymphalidae</taxon>
        <taxon>Satyrinae</taxon>
        <taxon>Satyrini</taxon>
        <taxon>Parargina</taxon>
        <taxon>Pararge</taxon>
    </lineage>
</organism>
<feature type="transmembrane region" description="Helical" evidence="8">
    <location>
        <begin position="245"/>
        <end position="265"/>
    </location>
</feature>
<keyword evidence="7" id="KW-0325">Glycoprotein</keyword>
<dbReference type="PANTHER" id="PTHR32178:SF6">
    <property type="entry name" value="IG-LIKE DOMAIN-CONTAINING PROTEIN"/>
    <property type="match status" value="1"/>
</dbReference>
<evidence type="ECO:0000256" key="6">
    <source>
        <dbReference type="ARBA" id="ARBA00023136"/>
    </source>
</evidence>
<proteinExistence type="inferred from homology"/>
<dbReference type="InterPro" id="IPR007110">
    <property type="entry name" value="Ig-like_dom"/>
</dbReference>
<protein>
    <submittedName>
        <fullName evidence="10">Jg9646 protein</fullName>
    </submittedName>
</protein>
<sequence>MGERETAVINGELTLYHTRPEDAGVYQCKVETSYGGLVLLEVTDVENYTVVKPSSSRGPYPAPPKTINRDLVIFTSWTPWSECSTCNVVGRRRRYGICYVALTEYKVPCKNGIFEIRSDTGKVLERVNNTAGIYSLCQRKPLQPPLIARETMFVLPGVKISIICPGTTGRDIPVSWRIGNTLVAPRQLDASTGGKVHLNSRDRIVFSLVEYDDANVYSCWQGDILAGVIKLEVSKSAAETYRNRFIFVALIILLILLYNYTRNLLRRILRSSKARVEI</sequence>
<dbReference type="InterPro" id="IPR036383">
    <property type="entry name" value="TSP1_rpt_sf"/>
</dbReference>
<evidence type="ECO:0000256" key="7">
    <source>
        <dbReference type="ARBA" id="ARBA00023180"/>
    </source>
</evidence>
<name>A0A8S4RRA4_9NEOP</name>
<evidence type="ECO:0000259" key="9">
    <source>
        <dbReference type="PROSITE" id="PS50835"/>
    </source>
</evidence>
<dbReference type="InterPro" id="IPR039311">
    <property type="entry name" value="FAM187A/B"/>
</dbReference>
<evidence type="ECO:0000256" key="8">
    <source>
        <dbReference type="SAM" id="Phobius"/>
    </source>
</evidence>
<evidence type="ECO:0000256" key="3">
    <source>
        <dbReference type="ARBA" id="ARBA00022692"/>
    </source>
</evidence>
<comment type="subcellular location">
    <subcellularLocation>
        <location evidence="1">Membrane</location>
        <topology evidence="1">Single-pass type I membrane protein</topology>
    </subcellularLocation>
</comment>
<dbReference type="CDD" id="cd00096">
    <property type="entry name" value="Ig"/>
    <property type="match status" value="1"/>
</dbReference>
<comment type="similarity">
    <text evidence="2">Belongs to the FAM187 family.</text>
</comment>
<evidence type="ECO:0000313" key="10">
    <source>
        <dbReference type="EMBL" id="CAH2240910.1"/>
    </source>
</evidence>
<dbReference type="GO" id="GO:0016020">
    <property type="term" value="C:membrane"/>
    <property type="evidence" value="ECO:0007669"/>
    <property type="project" value="UniProtKB-SubCell"/>
</dbReference>
<reference evidence="10" key="1">
    <citation type="submission" date="2022-03" db="EMBL/GenBank/DDBJ databases">
        <authorList>
            <person name="Lindestad O."/>
        </authorList>
    </citation>
    <scope>NUCLEOTIDE SEQUENCE</scope>
</reference>
<dbReference type="Proteomes" id="UP000838756">
    <property type="component" value="Unassembled WGS sequence"/>
</dbReference>
<keyword evidence="4" id="KW-0732">Signal</keyword>
<dbReference type="OrthoDB" id="6434091at2759"/>
<dbReference type="SUPFAM" id="SSF48726">
    <property type="entry name" value="Immunoglobulin"/>
    <property type="match status" value="1"/>
</dbReference>
<dbReference type="PROSITE" id="PS50835">
    <property type="entry name" value="IG_LIKE"/>
    <property type="match status" value="1"/>
</dbReference>
<accession>A0A8S4RRA4</accession>
<dbReference type="InterPro" id="IPR036179">
    <property type="entry name" value="Ig-like_dom_sf"/>
</dbReference>
<keyword evidence="11" id="KW-1185">Reference proteome</keyword>
<evidence type="ECO:0000256" key="4">
    <source>
        <dbReference type="ARBA" id="ARBA00022729"/>
    </source>
</evidence>
<dbReference type="SUPFAM" id="SSF82895">
    <property type="entry name" value="TSP-1 type 1 repeat"/>
    <property type="match status" value="1"/>
</dbReference>
<keyword evidence="3 8" id="KW-0812">Transmembrane</keyword>
<evidence type="ECO:0000256" key="1">
    <source>
        <dbReference type="ARBA" id="ARBA00004479"/>
    </source>
</evidence>
<evidence type="ECO:0000256" key="5">
    <source>
        <dbReference type="ARBA" id="ARBA00022989"/>
    </source>
</evidence>
<keyword evidence="5 8" id="KW-1133">Transmembrane helix</keyword>
<evidence type="ECO:0000256" key="2">
    <source>
        <dbReference type="ARBA" id="ARBA00008727"/>
    </source>
</evidence>
<gene>
    <name evidence="10" type="primary">jg9646</name>
    <name evidence="10" type="ORF">PAEG_LOCUS17393</name>
</gene>
<evidence type="ECO:0000313" key="11">
    <source>
        <dbReference type="Proteomes" id="UP000838756"/>
    </source>
</evidence>
<dbReference type="PANTHER" id="PTHR32178">
    <property type="entry name" value="FAM187"/>
    <property type="match status" value="1"/>
</dbReference>
<feature type="domain" description="Ig-like" evidence="9">
    <location>
        <begin position="144"/>
        <end position="219"/>
    </location>
</feature>
<dbReference type="AlphaFoldDB" id="A0A8S4RRA4"/>
<comment type="caution">
    <text evidence="10">The sequence shown here is derived from an EMBL/GenBank/DDBJ whole genome shotgun (WGS) entry which is preliminary data.</text>
</comment>